<dbReference type="Proteomes" id="UP001336835">
    <property type="component" value="Unassembled WGS sequence"/>
</dbReference>
<keyword evidence="3" id="KW-1015">Disulfide bond</keyword>
<reference evidence="7 8" key="1">
    <citation type="submission" date="2024-01" db="EMBL/GenBank/DDBJ databases">
        <title>Pedobacter sp. nov., isolated from fresh soil.</title>
        <authorList>
            <person name="Le N.T.T."/>
        </authorList>
    </citation>
    <scope>NUCLEOTIDE SEQUENCE [LARGE SCALE GENOMIC DNA]</scope>
    <source>
        <strain evidence="7 8">KR3-3</strain>
    </source>
</reference>
<dbReference type="InterPro" id="IPR036249">
    <property type="entry name" value="Thioredoxin-like_sf"/>
</dbReference>
<dbReference type="Gene3D" id="3.40.30.10">
    <property type="entry name" value="Glutaredoxin"/>
    <property type="match status" value="1"/>
</dbReference>
<dbReference type="EMBL" id="JAZDQT010000002">
    <property type="protein sequence ID" value="MEE1945409.1"/>
    <property type="molecule type" value="Genomic_DNA"/>
</dbReference>
<evidence type="ECO:0000313" key="7">
    <source>
        <dbReference type="EMBL" id="MEE1945409.1"/>
    </source>
</evidence>
<dbReference type="Pfam" id="PF08534">
    <property type="entry name" value="Redoxin"/>
    <property type="match status" value="1"/>
</dbReference>
<feature type="domain" description="Thioredoxin" evidence="6">
    <location>
        <begin position="231"/>
        <end position="375"/>
    </location>
</feature>
<protein>
    <submittedName>
        <fullName evidence="7">TlpA disulfide reductase family protein</fullName>
    </submittedName>
</protein>
<name>A0ABU7I7P6_9SPHI</name>
<keyword evidence="4" id="KW-0676">Redox-active center</keyword>
<dbReference type="CDD" id="cd02966">
    <property type="entry name" value="TlpA_like_family"/>
    <property type="match status" value="1"/>
</dbReference>
<evidence type="ECO:0000256" key="4">
    <source>
        <dbReference type="ARBA" id="ARBA00023284"/>
    </source>
</evidence>
<dbReference type="PANTHER" id="PTHR42852:SF6">
    <property type="entry name" value="THIOL:DISULFIDE INTERCHANGE PROTEIN DSBE"/>
    <property type="match status" value="1"/>
</dbReference>
<keyword evidence="8" id="KW-1185">Reference proteome</keyword>
<organism evidence="7 8">
    <name type="scientific">Pedobacter albus</name>
    <dbReference type="NCBI Taxonomy" id="3113905"/>
    <lineage>
        <taxon>Bacteria</taxon>
        <taxon>Pseudomonadati</taxon>
        <taxon>Bacteroidota</taxon>
        <taxon>Sphingobacteriia</taxon>
        <taxon>Sphingobacteriales</taxon>
        <taxon>Sphingobacteriaceae</taxon>
        <taxon>Pedobacter</taxon>
    </lineage>
</organism>
<keyword evidence="5" id="KW-0732">Signal</keyword>
<dbReference type="InterPro" id="IPR025380">
    <property type="entry name" value="DUF4369"/>
</dbReference>
<comment type="caution">
    <text evidence="7">The sequence shown here is derived from an EMBL/GenBank/DDBJ whole genome shotgun (WGS) entry which is preliminary data.</text>
</comment>
<comment type="subcellular location">
    <subcellularLocation>
        <location evidence="1">Cell envelope</location>
    </subcellularLocation>
</comment>
<feature type="chain" id="PRO_5046709101" evidence="5">
    <location>
        <begin position="21"/>
        <end position="376"/>
    </location>
</feature>
<evidence type="ECO:0000256" key="1">
    <source>
        <dbReference type="ARBA" id="ARBA00004196"/>
    </source>
</evidence>
<sequence length="376" mass="42944">MKRTFLFCLIFCCFQTLVRAQQYVISAELTGFADRTKFYLKDTDAGIIIDSVEIKDGKFTMKGKSSEVKSFWLFARPNNDYRYTTFLIGPEKISIRGDIKDFPRHVQLTGSKNQDVANKLTGQTRDLWKSRDSLVLLLRPHIGQTPTDSLKAITNPIGKQISQIDSLLELATSNFIKENLNSHSGLREFYDKKRNYKRADFEALFNTVDPELKNSTFGKRIADYLKVGNVLKKGESFYDFEANNINGKKYRLSDYKGKYILLDFTETYCGPCILSTEDLKKLSAKYANQLQIISFYVEKDKKTIKEGLTRDKPTWPCLWDGKGTYSEIVLKYGVAGTPTFVVIDPEGKIQSRFSGFEKDENGKGSLANRIDKLLQP</sequence>
<dbReference type="PROSITE" id="PS51352">
    <property type="entry name" value="THIOREDOXIN_2"/>
    <property type="match status" value="1"/>
</dbReference>
<keyword evidence="2" id="KW-0201">Cytochrome c-type biogenesis</keyword>
<evidence type="ECO:0000256" key="2">
    <source>
        <dbReference type="ARBA" id="ARBA00022748"/>
    </source>
</evidence>
<feature type="signal peptide" evidence="5">
    <location>
        <begin position="1"/>
        <end position="20"/>
    </location>
</feature>
<evidence type="ECO:0000256" key="5">
    <source>
        <dbReference type="SAM" id="SignalP"/>
    </source>
</evidence>
<gene>
    <name evidence="7" type="ORF">VRU48_09840</name>
</gene>
<dbReference type="PANTHER" id="PTHR42852">
    <property type="entry name" value="THIOL:DISULFIDE INTERCHANGE PROTEIN DSBE"/>
    <property type="match status" value="1"/>
</dbReference>
<dbReference type="InterPro" id="IPR050553">
    <property type="entry name" value="Thioredoxin_ResA/DsbE_sf"/>
</dbReference>
<dbReference type="InterPro" id="IPR013740">
    <property type="entry name" value="Redoxin"/>
</dbReference>
<accession>A0ABU7I7P6</accession>
<dbReference type="RefSeq" id="WP_330107766.1">
    <property type="nucleotide sequence ID" value="NZ_JAZDQT010000002.1"/>
</dbReference>
<dbReference type="Pfam" id="PF14289">
    <property type="entry name" value="DUF4369"/>
    <property type="match status" value="1"/>
</dbReference>
<dbReference type="SUPFAM" id="SSF52833">
    <property type="entry name" value="Thioredoxin-like"/>
    <property type="match status" value="1"/>
</dbReference>
<dbReference type="InterPro" id="IPR013766">
    <property type="entry name" value="Thioredoxin_domain"/>
</dbReference>
<evidence type="ECO:0000256" key="3">
    <source>
        <dbReference type="ARBA" id="ARBA00023157"/>
    </source>
</evidence>
<evidence type="ECO:0000259" key="6">
    <source>
        <dbReference type="PROSITE" id="PS51352"/>
    </source>
</evidence>
<evidence type="ECO:0000313" key="8">
    <source>
        <dbReference type="Proteomes" id="UP001336835"/>
    </source>
</evidence>
<proteinExistence type="predicted"/>